<organism evidence="1 2">
    <name type="scientific">Actinokineospora alba</name>
    <dbReference type="NCBI Taxonomy" id="504798"/>
    <lineage>
        <taxon>Bacteria</taxon>
        <taxon>Bacillati</taxon>
        <taxon>Actinomycetota</taxon>
        <taxon>Actinomycetes</taxon>
        <taxon>Pseudonocardiales</taxon>
        <taxon>Pseudonocardiaceae</taxon>
        <taxon>Actinokineospora</taxon>
    </lineage>
</organism>
<reference evidence="2" key="1">
    <citation type="submission" date="2016-10" db="EMBL/GenBank/DDBJ databases">
        <authorList>
            <person name="Varghese N."/>
            <person name="Submissions S."/>
        </authorList>
    </citation>
    <scope>NUCLEOTIDE SEQUENCE [LARGE SCALE GENOMIC DNA]</scope>
    <source>
        <strain evidence="2">IBRC-M 10655</strain>
    </source>
</reference>
<evidence type="ECO:0000313" key="2">
    <source>
        <dbReference type="Proteomes" id="UP000199651"/>
    </source>
</evidence>
<gene>
    <name evidence="1" type="ORF">SAMN05192558_105125</name>
</gene>
<name>A0A1H0MZW9_9PSEU</name>
<dbReference type="Proteomes" id="UP000199651">
    <property type="component" value="Unassembled WGS sequence"/>
</dbReference>
<keyword evidence="2" id="KW-1185">Reference proteome</keyword>
<protein>
    <submittedName>
        <fullName evidence="1">Uncharacterized protein</fullName>
    </submittedName>
</protein>
<evidence type="ECO:0000313" key="1">
    <source>
        <dbReference type="EMBL" id="SDO85825.1"/>
    </source>
</evidence>
<dbReference type="EMBL" id="FNJB01000005">
    <property type="protein sequence ID" value="SDO85825.1"/>
    <property type="molecule type" value="Genomic_DNA"/>
</dbReference>
<proteinExistence type="predicted"/>
<sequence>MVGTSEFSQAQAFRYTLPDTPIAAAAVDIGHVAVAVSLTLRGDLDVTTTTLPDASVSQVRTRSLAVVRDVATGVMVGGIGSTTARVTSGAGHVFTQAGRTFRPPNRMAFTGKCAVGYMRGEVRVSGEVGYALEVSALPHHEDTPPWDGSPDARTWFARHDHELSAVGMMVLVAVPFAPGPLVSR</sequence>
<accession>A0A1H0MZW9</accession>
<dbReference type="STRING" id="504798.SAMN05421871_102175"/>
<dbReference type="AlphaFoldDB" id="A0A1H0MZW9"/>